<dbReference type="AlphaFoldDB" id="A0A328BDI5"/>
<evidence type="ECO:0000313" key="2">
    <source>
        <dbReference type="EMBL" id="RAK65402.1"/>
    </source>
</evidence>
<comment type="caution">
    <text evidence="2">The sequence shown here is derived from an EMBL/GenBank/DDBJ whole genome shotgun (WGS) entry which is preliminary data.</text>
</comment>
<accession>A0A328BDI5</accession>
<protein>
    <submittedName>
        <fullName evidence="2">Uncharacterized protein</fullName>
    </submittedName>
</protein>
<dbReference type="EMBL" id="QFYS01000004">
    <property type="protein sequence ID" value="RAK65402.1"/>
    <property type="molecule type" value="Genomic_DNA"/>
</dbReference>
<name>A0A328BDI5_9CAUL</name>
<dbReference type="Proteomes" id="UP000249524">
    <property type="component" value="Unassembled WGS sequence"/>
</dbReference>
<gene>
    <name evidence="2" type="ORF">DJ019_10550</name>
</gene>
<proteinExistence type="predicted"/>
<evidence type="ECO:0000313" key="3">
    <source>
        <dbReference type="Proteomes" id="UP000249524"/>
    </source>
</evidence>
<evidence type="ECO:0000256" key="1">
    <source>
        <dbReference type="SAM" id="MobiDB-lite"/>
    </source>
</evidence>
<feature type="compositionally biased region" description="Basic and acidic residues" evidence="1">
    <location>
        <begin position="12"/>
        <end position="30"/>
    </location>
</feature>
<organism evidence="2 3">
    <name type="scientific">Phenylobacterium kunshanense</name>
    <dbReference type="NCBI Taxonomy" id="1445034"/>
    <lineage>
        <taxon>Bacteria</taxon>
        <taxon>Pseudomonadati</taxon>
        <taxon>Pseudomonadota</taxon>
        <taxon>Alphaproteobacteria</taxon>
        <taxon>Caulobacterales</taxon>
        <taxon>Caulobacteraceae</taxon>
        <taxon>Phenylobacterium</taxon>
    </lineage>
</organism>
<sequence length="134" mass="14726">MLGIAAPQTVKPGEKPEKTRDPAEIAKAKAEASAARQKSDLEAIRDKGIYAWAQEQKYEKIKEKLREEMEARAASKRKGEVEGDPETWNKPDLAIEQAVAREMRAILEAAMKAESEAAAAEGKPPQPMIIDISV</sequence>
<feature type="region of interest" description="Disordered" evidence="1">
    <location>
        <begin position="1"/>
        <end position="39"/>
    </location>
</feature>
<reference evidence="2 3" key="1">
    <citation type="submission" date="2018-05" db="EMBL/GenBank/DDBJ databases">
        <authorList>
            <person name="Lanie J.A."/>
            <person name="Ng W.-L."/>
            <person name="Kazmierczak K.M."/>
            <person name="Andrzejewski T.M."/>
            <person name="Davidsen T.M."/>
            <person name="Wayne K.J."/>
            <person name="Tettelin H."/>
            <person name="Glass J.I."/>
            <person name="Rusch D."/>
            <person name="Podicherti R."/>
            <person name="Tsui H.-C.T."/>
            <person name="Winkler M.E."/>
        </authorList>
    </citation>
    <scope>NUCLEOTIDE SEQUENCE [LARGE SCALE GENOMIC DNA]</scope>
    <source>
        <strain evidence="2 3">BUT-10</strain>
    </source>
</reference>
<keyword evidence="3" id="KW-1185">Reference proteome</keyword>